<evidence type="ECO:0000259" key="9">
    <source>
        <dbReference type="Pfam" id="PF13231"/>
    </source>
</evidence>
<keyword evidence="2" id="KW-1003">Cell membrane</keyword>
<name>A0A0G1PEG5_UNCKA</name>
<reference evidence="10 11" key="1">
    <citation type="journal article" date="2015" name="Nature">
        <title>rRNA introns, odd ribosomes, and small enigmatic genomes across a large radiation of phyla.</title>
        <authorList>
            <person name="Brown C.T."/>
            <person name="Hug L.A."/>
            <person name="Thomas B.C."/>
            <person name="Sharon I."/>
            <person name="Castelle C.J."/>
            <person name="Singh A."/>
            <person name="Wilkins M.J."/>
            <person name="Williams K.H."/>
            <person name="Banfield J.F."/>
        </authorList>
    </citation>
    <scope>NUCLEOTIDE SEQUENCE [LARGE SCALE GENOMIC DNA]</scope>
</reference>
<dbReference type="InterPro" id="IPR050297">
    <property type="entry name" value="LipidA_mod_glycosyltrf_83"/>
</dbReference>
<protein>
    <submittedName>
        <fullName evidence="10">Glycosyl transferase family 39</fullName>
    </submittedName>
</protein>
<dbReference type="InterPro" id="IPR038731">
    <property type="entry name" value="RgtA/B/C-like"/>
</dbReference>
<dbReference type="Proteomes" id="UP000034732">
    <property type="component" value="Unassembled WGS sequence"/>
</dbReference>
<feature type="transmembrane region" description="Helical" evidence="8">
    <location>
        <begin position="12"/>
        <end position="36"/>
    </location>
</feature>
<dbReference type="GO" id="GO:0005886">
    <property type="term" value="C:plasma membrane"/>
    <property type="evidence" value="ECO:0007669"/>
    <property type="project" value="UniProtKB-SubCell"/>
</dbReference>
<evidence type="ECO:0000256" key="5">
    <source>
        <dbReference type="ARBA" id="ARBA00022692"/>
    </source>
</evidence>
<dbReference type="GO" id="GO:0009103">
    <property type="term" value="P:lipopolysaccharide biosynthetic process"/>
    <property type="evidence" value="ECO:0007669"/>
    <property type="project" value="UniProtKB-ARBA"/>
</dbReference>
<dbReference type="GO" id="GO:0016763">
    <property type="term" value="F:pentosyltransferase activity"/>
    <property type="evidence" value="ECO:0007669"/>
    <property type="project" value="TreeGrafter"/>
</dbReference>
<evidence type="ECO:0000313" key="11">
    <source>
        <dbReference type="Proteomes" id="UP000034732"/>
    </source>
</evidence>
<feature type="domain" description="Glycosyltransferase RgtA/B/C/D-like" evidence="9">
    <location>
        <begin position="111"/>
        <end position="229"/>
    </location>
</feature>
<keyword evidence="6 8" id="KW-1133">Transmembrane helix</keyword>
<keyword evidence="5 8" id="KW-0812">Transmembrane</keyword>
<evidence type="ECO:0000313" key="10">
    <source>
        <dbReference type="EMBL" id="KKU31067.1"/>
    </source>
</evidence>
<evidence type="ECO:0000256" key="3">
    <source>
        <dbReference type="ARBA" id="ARBA00022676"/>
    </source>
</evidence>
<keyword evidence="3" id="KW-0328">Glycosyltransferase</keyword>
<comment type="subcellular location">
    <subcellularLocation>
        <location evidence="1">Cell membrane</location>
        <topology evidence="1">Multi-pass membrane protein</topology>
    </subcellularLocation>
</comment>
<evidence type="ECO:0000256" key="2">
    <source>
        <dbReference type="ARBA" id="ARBA00022475"/>
    </source>
</evidence>
<evidence type="ECO:0000256" key="8">
    <source>
        <dbReference type="SAM" id="Phobius"/>
    </source>
</evidence>
<feature type="transmembrane region" description="Helical" evidence="8">
    <location>
        <begin position="64"/>
        <end position="83"/>
    </location>
</feature>
<feature type="transmembrane region" description="Helical" evidence="8">
    <location>
        <begin position="300"/>
        <end position="316"/>
    </location>
</feature>
<feature type="transmembrane region" description="Helical" evidence="8">
    <location>
        <begin position="104"/>
        <end position="127"/>
    </location>
</feature>
<organism evidence="10 11">
    <name type="scientific">candidate division WWE3 bacterium GW2011_GWA1_46_21</name>
    <dbReference type="NCBI Taxonomy" id="1619107"/>
    <lineage>
        <taxon>Bacteria</taxon>
        <taxon>Katanobacteria</taxon>
    </lineage>
</organism>
<dbReference type="EMBL" id="LCMF01000008">
    <property type="protein sequence ID" value="KKU31067.1"/>
    <property type="molecule type" value="Genomic_DNA"/>
</dbReference>
<dbReference type="AlphaFoldDB" id="A0A0G1PEG5"/>
<feature type="transmembrane region" description="Helical" evidence="8">
    <location>
        <begin position="232"/>
        <end position="254"/>
    </location>
</feature>
<accession>A0A0G1PEG5</accession>
<feature type="transmembrane region" description="Helical" evidence="8">
    <location>
        <begin position="323"/>
        <end position="341"/>
    </location>
</feature>
<comment type="caution">
    <text evidence="10">The sequence shown here is derived from an EMBL/GenBank/DDBJ whole genome shotgun (WGS) entry which is preliminary data.</text>
</comment>
<keyword evidence="4 10" id="KW-0808">Transferase</keyword>
<dbReference type="PANTHER" id="PTHR33908">
    <property type="entry name" value="MANNOSYLTRANSFERASE YKCB-RELATED"/>
    <property type="match status" value="1"/>
</dbReference>
<keyword evidence="7 8" id="KW-0472">Membrane</keyword>
<feature type="transmembrane region" description="Helical" evidence="8">
    <location>
        <begin position="378"/>
        <end position="396"/>
    </location>
</feature>
<evidence type="ECO:0000256" key="4">
    <source>
        <dbReference type="ARBA" id="ARBA00022679"/>
    </source>
</evidence>
<sequence length="506" mass="57332">MLSKSSLGKHVWLLAILFFALFIRLWGINHGFPFIFHPDEPAVIRSAMGIRFDPNPGHFDWPHLQFYLNYGVFFLFIKFRGLLQFLGLQTKISPLFPILWRDPLVFYAISRVFSAVLGAVTAIPVFLTVSNLFNRRAAIIAAAVFALLPFHVHTSHYALVDVPMVFWVAWALYFTSRVYVTGRFWDYALAGLFVGLATATKYNGGLFAVMVPLAYVLRVVEKRESITNPSGLSFLISSAAFAGLGFALGTPYAFLDYKTFLRADSPLGALWQFKNVGSVDFVTRLAQLVRNLLVKLPDDFGYAPIIAYFAALILLVKNKSPKLWLLFLPSLFVLVYVSGFAKTRSHYYMGIYPFVAAVGGYFADYVYSKLQNVPIWQFLRVVLLTLLLTIPLALSVKDSLILSRKDTRVLLYEWLSKNITVLDYVIYDSDDVAPVLEKFSGNTQHKGLSRFPPEGSQGYIILSDSTKTYDFTNRKIVLELLPNFRPGPRILVYELTDRPKVPNERK</sequence>
<evidence type="ECO:0000256" key="6">
    <source>
        <dbReference type="ARBA" id="ARBA00022989"/>
    </source>
</evidence>
<evidence type="ECO:0000256" key="1">
    <source>
        <dbReference type="ARBA" id="ARBA00004651"/>
    </source>
</evidence>
<proteinExistence type="predicted"/>
<feature type="transmembrane region" description="Helical" evidence="8">
    <location>
        <begin position="133"/>
        <end position="152"/>
    </location>
</feature>
<evidence type="ECO:0000256" key="7">
    <source>
        <dbReference type="ARBA" id="ARBA00023136"/>
    </source>
</evidence>
<gene>
    <name evidence="10" type="ORF">UX44_C0008G0002</name>
</gene>
<dbReference type="Pfam" id="PF13231">
    <property type="entry name" value="PMT_2"/>
    <property type="match status" value="1"/>
</dbReference>
<dbReference type="PANTHER" id="PTHR33908:SF11">
    <property type="entry name" value="MEMBRANE PROTEIN"/>
    <property type="match status" value="1"/>
</dbReference>